<dbReference type="Pfam" id="PF06580">
    <property type="entry name" value="His_kinase"/>
    <property type="match status" value="1"/>
</dbReference>
<keyword evidence="3" id="KW-0597">Phosphoprotein</keyword>
<evidence type="ECO:0000256" key="12">
    <source>
        <dbReference type="SAM" id="MobiDB-lite"/>
    </source>
</evidence>
<dbReference type="AlphaFoldDB" id="A0A1B2DDF7"/>
<accession>A0A1B2DDF7</accession>
<keyword evidence="7" id="KW-0418">Kinase</keyword>
<dbReference type="CDD" id="cd06225">
    <property type="entry name" value="HAMP"/>
    <property type="match status" value="1"/>
</dbReference>
<feature type="region of interest" description="Disordered" evidence="12">
    <location>
        <begin position="554"/>
        <end position="595"/>
    </location>
</feature>
<name>A0A1B2DDF7_9BACL</name>
<dbReference type="EMBL" id="CP016808">
    <property type="protein sequence ID" value="ANY65726.1"/>
    <property type="molecule type" value="Genomic_DNA"/>
</dbReference>
<keyword evidence="2" id="KW-1003">Cell membrane</keyword>
<evidence type="ECO:0000256" key="8">
    <source>
        <dbReference type="ARBA" id="ARBA00022840"/>
    </source>
</evidence>
<dbReference type="GO" id="GO:0000155">
    <property type="term" value="F:phosphorelay sensor kinase activity"/>
    <property type="evidence" value="ECO:0007669"/>
    <property type="project" value="InterPro"/>
</dbReference>
<dbReference type="Gene3D" id="6.10.340.10">
    <property type="match status" value="1"/>
</dbReference>
<dbReference type="PANTHER" id="PTHR34220">
    <property type="entry name" value="SENSOR HISTIDINE KINASE YPDA"/>
    <property type="match status" value="1"/>
</dbReference>
<evidence type="ECO:0000256" key="13">
    <source>
        <dbReference type="SAM" id="Phobius"/>
    </source>
</evidence>
<keyword evidence="6" id="KW-0547">Nucleotide-binding</keyword>
<evidence type="ECO:0000256" key="4">
    <source>
        <dbReference type="ARBA" id="ARBA00022679"/>
    </source>
</evidence>
<dbReference type="InterPro" id="IPR050640">
    <property type="entry name" value="Bact_2-comp_sensor_kinase"/>
</dbReference>
<keyword evidence="5 13" id="KW-0812">Transmembrane</keyword>
<keyword evidence="4" id="KW-0808">Transferase</keyword>
<keyword evidence="10" id="KW-0902">Two-component regulatory system</keyword>
<evidence type="ECO:0000256" key="9">
    <source>
        <dbReference type="ARBA" id="ARBA00022989"/>
    </source>
</evidence>
<evidence type="ECO:0000256" key="7">
    <source>
        <dbReference type="ARBA" id="ARBA00022777"/>
    </source>
</evidence>
<dbReference type="GO" id="GO:0005886">
    <property type="term" value="C:plasma membrane"/>
    <property type="evidence" value="ECO:0007669"/>
    <property type="project" value="UniProtKB-SubCell"/>
</dbReference>
<feature type="compositionally biased region" description="Basic and acidic residues" evidence="12">
    <location>
        <begin position="557"/>
        <end position="566"/>
    </location>
</feature>
<sequence>MRIWPKIWVSATKSFKLKLIASLTCILMVASGTAGYLTYQSNQRLFKEEMSKQVAITNCEALTKLELKVQEMKRISQTIVFHKEIEEMIGRFNTYKDEDAFELYLEKERIDELINQLKSDAPYITGLYMFNLTNGMIYYRYNTPVINALDEEALGQIRGKVKGTSGQLVWMNMALPSGIEPDGFRHTIVATRLMKNNSLQPYGMLVITIDEQYLAGSLSELTKNNAGKVYLFNGEQLLYTNEKGLTAERLAEIRQLPDSWASDDEVYARSKSSRAGTDGFELVNAKSMLEIQDKNRRIAEKIVIAGLISAVLASMLIALAAERLLRPLSDLLRGLKRLRDGKFETRIEVRSNDELAYIGDSFNAMAEHVEQLIKEVYMTQLSEREAELKALQAQLNPHFLYNFFNEVYWKLQAGGERDTAALIAAVSGLLRHSLMPVRTPTTVQEEVRQIRNYVKIQAELFETDLAFTIDADEQVMPYKVMRSLLQPLVENVFQHAFLSTLSHKTLHIRIAEEDCFLRFDIADNGCGMPQALIDELLHGGSGVLEEARIAASARQMRSQEEARNAETARQMRSQEQARMAATARQMQAQEQAARAERAADALADVSADAAMGMEPSGGRLSAASWQADTDEGSSAERRDNLGVRSVSRRIELLYGAPYRLEIESELTKGTIMRLYLPKLTA</sequence>
<evidence type="ECO:0000256" key="3">
    <source>
        <dbReference type="ARBA" id="ARBA00022553"/>
    </source>
</evidence>
<evidence type="ECO:0000313" key="15">
    <source>
        <dbReference type="EMBL" id="ANY65726.1"/>
    </source>
</evidence>
<reference evidence="15" key="1">
    <citation type="submission" date="2016-08" db="EMBL/GenBank/DDBJ databases">
        <title>Complete Genome Seqeunce of Paenibacillus sp. BIHB 4019 from tea rhizoplane.</title>
        <authorList>
            <person name="Thakur R."/>
            <person name="Swarnkar M.K."/>
            <person name="Gulati A."/>
        </authorList>
    </citation>
    <scope>NUCLEOTIDE SEQUENCE [LARGE SCALE GENOMIC DNA]</scope>
    <source>
        <strain evidence="15">BIHB4019</strain>
    </source>
</reference>
<organism evidence="15">
    <name type="scientific">Paenibacillus sp. BIHB 4019</name>
    <dbReference type="NCBI Taxonomy" id="1870819"/>
    <lineage>
        <taxon>Bacteria</taxon>
        <taxon>Bacillati</taxon>
        <taxon>Bacillota</taxon>
        <taxon>Bacilli</taxon>
        <taxon>Bacillales</taxon>
        <taxon>Paenibacillaceae</taxon>
        <taxon>Paenibacillus</taxon>
    </lineage>
</organism>
<dbReference type="Pfam" id="PF00672">
    <property type="entry name" value="HAMP"/>
    <property type="match status" value="1"/>
</dbReference>
<protein>
    <recommendedName>
        <fullName evidence="14">HAMP domain-containing protein</fullName>
    </recommendedName>
</protein>
<dbReference type="RefSeq" id="WP_099517114.1">
    <property type="nucleotide sequence ID" value="NZ_CP016808.1"/>
</dbReference>
<feature type="region of interest" description="Disordered" evidence="12">
    <location>
        <begin position="612"/>
        <end position="639"/>
    </location>
</feature>
<dbReference type="SUPFAM" id="SSF158472">
    <property type="entry name" value="HAMP domain-like"/>
    <property type="match status" value="1"/>
</dbReference>
<evidence type="ECO:0000256" key="2">
    <source>
        <dbReference type="ARBA" id="ARBA00022475"/>
    </source>
</evidence>
<evidence type="ECO:0000256" key="5">
    <source>
        <dbReference type="ARBA" id="ARBA00022692"/>
    </source>
</evidence>
<keyword evidence="9 13" id="KW-1133">Transmembrane helix</keyword>
<dbReference type="PROSITE" id="PS50885">
    <property type="entry name" value="HAMP"/>
    <property type="match status" value="1"/>
</dbReference>
<feature type="compositionally biased region" description="Low complexity" evidence="12">
    <location>
        <begin position="574"/>
        <end position="592"/>
    </location>
</feature>
<gene>
    <name evidence="15" type="ORF">BBD42_04035</name>
</gene>
<evidence type="ECO:0000256" key="11">
    <source>
        <dbReference type="ARBA" id="ARBA00023136"/>
    </source>
</evidence>
<feature type="domain" description="HAMP" evidence="14">
    <location>
        <begin position="322"/>
        <end position="374"/>
    </location>
</feature>
<proteinExistence type="predicted"/>
<evidence type="ECO:0000256" key="1">
    <source>
        <dbReference type="ARBA" id="ARBA00004651"/>
    </source>
</evidence>
<evidence type="ECO:0000256" key="10">
    <source>
        <dbReference type="ARBA" id="ARBA00023012"/>
    </source>
</evidence>
<feature type="transmembrane region" description="Helical" evidence="13">
    <location>
        <begin position="302"/>
        <end position="321"/>
    </location>
</feature>
<dbReference type="InterPro" id="IPR036890">
    <property type="entry name" value="HATPase_C_sf"/>
</dbReference>
<dbReference type="SMART" id="SM00304">
    <property type="entry name" value="HAMP"/>
    <property type="match status" value="1"/>
</dbReference>
<dbReference type="InterPro" id="IPR003660">
    <property type="entry name" value="HAMP_dom"/>
</dbReference>
<dbReference type="InterPro" id="IPR010559">
    <property type="entry name" value="Sig_transdc_His_kin_internal"/>
</dbReference>
<evidence type="ECO:0000256" key="6">
    <source>
        <dbReference type="ARBA" id="ARBA00022741"/>
    </source>
</evidence>
<evidence type="ECO:0000259" key="14">
    <source>
        <dbReference type="PROSITE" id="PS50885"/>
    </source>
</evidence>
<dbReference type="Gene3D" id="3.30.565.10">
    <property type="entry name" value="Histidine kinase-like ATPase, C-terminal domain"/>
    <property type="match status" value="1"/>
</dbReference>
<dbReference type="PANTHER" id="PTHR34220:SF11">
    <property type="entry name" value="SENSOR PROTEIN KINASE HPTS"/>
    <property type="match status" value="1"/>
</dbReference>
<dbReference type="SUPFAM" id="SSF55874">
    <property type="entry name" value="ATPase domain of HSP90 chaperone/DNA topoisomerase II/histidine kinase"/>
    <property type="match status" value="1"/>
</dbReference>
<comment type="subcellular location">
    <subcellularLocation>
        <location evidence="1">Cell membrane</location>
        <topology evidence="1">Multi-pass membrane protein</topology>
    </subcellularLocation>
</comment>
<keyword evidence="8" id="KW-0067">ATP-binding</keyword>
<keyword evidence="11 13" id="KW-0472">Membrane</keyword>